<keyword evidence="4" id="KW-1185">Reference proteome</keyword>
<organism evidence="3 4">
    <name type="scientific">Mycena albidolilacea</name>
    <dbReference type="NCBI Taxonomy" id="1033008"/>
    <lineage>
        <taxon>Eukaryota</taxon>
        <taxon>Fungi</taxon>
        <taxon>Dikarya</taxon>
        <taxon>Basidiomycota</taxon>
        <taxon>Agaricomycotina</taxon>
        <taxon>Agaricomycetes</taxon>
        <taxon>Agaricomycetidae</taxon>
        <taxon>Agaricales</taxon>
        <taxon>Marasmiineae</taxon>
        <taxon>Mycenaceae</taxon>
        <taxon>Mycena</taxon>
    </lineage>
</organism>
<dbReference type="SUPFAM" id="SSF52047">
    <property type="entry name" value="RNI-like"/>
    <property type="match status" value="1"/>
</dbReference>
<accession>A0AAD6YWV6</accession>
<protein>
    <recommendedName>
        <fullName evidence="5">F-box domain-containing protein</fullName>
    </recommendedName>
</protein>
<feature type="region of interest" description="Disordered" evidence="1">
    <location>
        <begin position="371"/>
        <end position="409"/>
    </location>
</feature>
<proteinExistence type="predicted"/>
<reference evidence="3" key="1">
    <citation type="submission" date="2023-03" db="EMBL/GenBank/DDBJ databases">
        <title>Massive genome expansion in bonnet fungi (Mycena s.s.) driven by repeated elements and novel gene families across ecological guilds.</title>
        <authorList>
            <consortium name="Lawrence Berkeley National Laboratory"/>
            <person name="Harder C.B."/>
            <person name="Miyauchi S."/>
            <person name="Viragh M."/>
            <person name="Kuo A."/>
            <person name="Thoen E."/>
            <person name="Andreopoulos B."/>
            <person name="Lu D."/>
            <person name="Skrede I."/>
            <person name="Drula E."/>
            <person name="Henrissat B."/>
            <person name="Morin E."/>
            <person name="Kohler A."/>
            <person name="Barry K."/>
            <person name="LaButti K."/>
            <person name="Morin E."/>
            <person name="Salamov A."/>
            <person name="Lipzen A."/>
            <person name="Mereny Z."/>
            <person name="Hegedus B."/>
            <person name="Baldrian P."/>
            <person name="Stursova M."/>
            <person name="Weitz H."/>
            <person name="Taylor A."/>
            <person name="Grigoriev I.V."/>
            <person name="Nagy L.G."/>
            <person name="Martin F."/>
            <person name="Kauserud H."/>
        </authorList>
    </citation>
    <scope>NUCLEOTIDE SEQUENCE</scope>
    <source>
        <strain evidence="3">CBHHK002</strain>
    </source>
</reference>
<gene>
    <name evidence="3" type="ORF">DFH08DRAFT_979348</name>
</gene>
<dbReference type="Proteomes" id="UP001218218">
    <property type="component" value="Unassembled WGS sequence"/>
</dbReference>
<name>A0AAD6YWV6_9AGAR</name>
<dbReference type="AlphaFoldDB" id="A0AAD6YWV6"/>
<evidence type="ECO:0000256" key="2">
    <source>
        <dbReference type="SAM" id="SignalP"/>
    </source>
</evidence>
<dbReference type="EMBL" id="JARIHO010000153">
    <property type="protein sequence ID" value="KAJ7300758.1"/>
    <property type="molecule type" value="Genomic_DNA"/>
</dbReference>
<sequence>MNRLPPISSLPTELLLAIVVAGQEDCVPNAFKAAFKPEWTLSQTSSRFREAIIGTRALWTLVEANLADAGSVKVAKIYLERSRACKVWANLYRDIDNSKNFDTGVEDAEHALIAERFHSFIPHMNRIWRLRIVINTFQIQWVRKVLFSSLHTIAAPSLEHLEVINDAVQYYHMHSLYPLRLFSCSTPRLTFAHIVGFIPLPMPWMAHLTQLELGRTAAIECRFFGKIAAQCSSLVHLYLDLRNDALTEDRFHIPTLTSLDITIADGEEDDILLSAMNAFDAPALTEFTIHNADGCQLVPLFDPSNPRHTSFPALASLCLIKRYPCSCEEREPITSTIPGPPIAVFPALSSLTLINQCWTANILDDILGPGSQPASADPHAVSPEARVAGRVQRAPNRSAFENPVQADAA</sequence>
<evidence type="ECO:0000313" key="4">
    <source>
        <dbReference type="Proteomes" id="UP001218218"/>
    </source>
</evidence>
<evidence type="ECO:0000313" key="3">
    <source>
        <dbReference type="EMBL" id="KAJ7300758.1"/>
    </source>
</evidence>
<feature type="chain" id="PRO_5042247446" description="F-box domain-containing protein" evidence="2">
    <location>
        <begin position="23"/>
        <end position="409"/>
    </location>
</feature>
<comment type="caution">
    <text evidence="3">The sequence shown here is derived from an EMBL/GenBank/DDBJ whole genome shotgun (WGS) entry which is preliminary data.</text>
</comment>
<keyword evidence="2" id="KW-0732">Signal</keyword>
<evidence type="ECO:0008006" key="5">
    <source>
        <dbReference type="Google" id="ProtNLM"/>
    </source>
</evidence>
<evidence type="ECO:0000256" key="1">
    <source>
        <dbReference type="SAM" id="MobiDB-lite"/>
    </source>
</evidence>
<feature type="signal peptide" evidence="2">
    <location>
        <begin position="1"/>
        <end position="22"/>
    </location>
</feature>